<evidence type="ECO:0000313" key="3">
    <source>
        <dbReference type="Proteomes" id="UP001218188"/>
    </source>
</evidence>
<name>A0AAD6TFG3_9AGAR</name>
<feature type="region of interest" description="Disordered" evidence="1">
    <location>
        <begin position="1"/>
        <end position="30"/>
    </location>
</feature>
<gene>
    <name evidence="2" type="ORF">C8F04DRAFT_1174167</name>
</gene>
<evidence type="ECO:0000256" key="1">
    <source>
        <dbReference type="SAM" id="MobiDB-lite"/>
    </source>
</evidence>
<evidence type="ECO:0000313" key="2">
    <source>
        <dbReference type="EMBL" id="KAJ7045194.1"/>
    </source>
</evidence>
<feature type="region of interest" description="Disordered" evidence="1">
    <location>
        <begin position="141"/>
        <end position="188"/>
    </location>
</feature>
<organism evidence="2 3">
    <name type="scientific">Mycena alexandri</name>
    <dbReference type="NCBI Taxonomy" id="1745969"/>
    <lineage>
        <taxon>Eukaryota</taxon>
        <taxon>Fungi</taxon>
        <taxon>Dikarya</taxon>
        <taxon>Basidiomycota</taxon>
        <taxon>Agaricomycotina</taxon>
        <taxon>Agaricomycetes</taxon>
        <taxon>Agaricomycetidae</taxon>
        <taxon>Agaricales</taxon>
        <taxon>Marasmiineae</taxon>
        <taxon>Mycenaceae</taxon>
        <taxon>Mycena</taxon>
    </lineage>
</organism>
<feature type="compositionally biased region" description="Low complexity" evidence="1">
    <location>
        <begin position="141"/>
        <end position="156"/>
    </location>
</feature>
<accession>A0AAD6TFG3</accession>
<sequence>MDSNPAVEDPSETSGGPGMEDLRSPRAACGQWKRRRVMCAVAGRAVGTKELDEEWAESKTTGCRIHGFDGAGAGGGPLESSGGGVGEGGCCNWGALSAQKEIIHSGEFRKVPRVAVGEQLETETSGGPDAVQEDLRSLVRARGQQTQGQGGQARARLTQRGRRINGFEDPLETSGGPDGEDPRRPRAACGQWKRKRVLCAVAGRAVGTKDLDEEWAESKTTGCRIHGFEAALAGRGTVGELWIYWRLLVGPMEEGQDLRTLFERRLGTGMGRSMEFGIWNLTFGIWKDTGIIYMRPRARAWKQELQYKCDAEKRGSWVARKETYMMGNFGKCPGNWLQSQIGEGSKRRPKRVRPSENIATRNIHPYTRLHETQRGCRINVLMDSRIHRRLLVRPMRSRRIRAACFERRLGTGMGRTMDFGSSNPSLEGPSTYSRRLKQDEYNTLRCDAKNERLGLEPSTYSRRSKQGLQCDAMRKNERLGLGRAGCTKRNHIEKWVGDERLELAGSGANANRNAEYPPPHLHDKHKPQCSAGGVLMDFEATFSRGSIGDFWCQWARWGGSAASESSPPVEACGQWKRKRI</sequence>
<keyword evidence="3" id="KW-1185">Reference proteome</keyword>
<reference evidence="2" key="1">
    <citation type="submission" date="2023-03" db="EMBL/GenBank/DDBJ databases">
        <title>Massive genome expansion in bonnet fungi (Mycena s.s.) driven by repeated elements and novel gene families across ecological guilds.</title>
        <authorList>
            <consortium name="Lawrence Berkeley National Laboratory"/>
            <person name="Harder C.B."/>
            <person name="Miyauchi S."/>
            <person name="Viragh M."/>
            <person name="Kuo A."/>
            <person name="Thoen E."/>
            <person name="Andreopoulos B."/>
            <person name="Lu D."/>
            <person name="Skrede I."/>
            <person name="Drula E."/>
            <person name="Henrissat B."/>
            <person name="Morin E."/>
            <person name="Kohler A."/>
            <person name="Barry K."/>
            <person name="LaButti K."/>
            <person name="Morin E."/>
            <person name="Salamov A."/>
            <person name="Lipzen A."/>
            <person name="Mereny Z."/>
            <person name="Hegedus B."/>
            <person name="Baldrian P."/>
            <person name="Stursova M."/>
            <person name="Weitz H."/>
            <person name="Taylor A."/>
            <person name="Grigoriev I.V."/>
            <person name="Nagy L.G."/>
            <person name="Martin F."/>
            <person name="Kauserud H."/>
        </authorList>
    </citation>
    <scope>NUCLEOTIDE SEQUENCE</scope>
    <source>
        <strain evidence="2">CBHHK200</strain>
    </source>
</reference>
<protein>
    <submittedName>
        <fullName evidence="2">Uncharacterized protein</fullName>
    </submittedName>
</protein>
<feature type="region of interest" description="Disordered" evidence="1">
    <location>
        <begin position="559"/>
        <end position="580"/>
    </location>
</feature>
<dbReference type="EMBL" id="JARJCM010000005">
    <property type="protein sequence ID" value="KAJ7045194.1"/>
    <property type="molecule type" value="Genomic_DNA"/>
</dbReference>
<proteinExistence type="predicted"/>
<dbReference type="Proteomes" id="UP001218188">
    <property type="component" value="Unassembled WGS sequence"/>
</dbReference>
<dbReference type="AlphaFoldDB" id="A0AAD6TFG3"/>
<feature type="compositionally biased region" description="Low complexity" evidence="1">
    <location>
        <begin position="560"/>
        <end position="571"/>
    </location>
</feature>
<comment type="caution">
    <text evidence="2">The sequence shown here is derived from an EMBL/GenBank/DDBJ whole genome shotgun (WGS) entry which is preliminary data.</text>
</comment>